<keyword evidence="5" id="KW-1185">Reference proteome</keyword>
<evidence type="ECO:0000313" key="4">
    <source>
        <dbReference type="EMBL" id="KAH0577424.1"/>
    </source>
</evidence>
<keyword evidence="2" id="KW-0472">Membrane</keyword>
<evidence type="ECO:0000313" key="5">
    <source>
        <dbReference type="Proteomes" id="UP000018208"/>
    </source>
</evidence>
<protein>
    <submittedName>
        <fullName evidence="4">Syntaphilin family protein</fullName>
    </submittedName>
</protein>
<dbReference type="EMBL" id="AUWU02000001">
    <property type="protein sequence ID" value="KAH0577424.1"/>
    <property type="molecule type" value="Genomic_DNA"/>
</dbReference>
<dbReference type="VEuPathDB" id="GiardiaDB:SS50377_20777"/>
<dbReference type="EMBL" id="KI546047">
    <property type="protein sequence ID" value="EST47114.1"/>
    <property type="molecule type" value="Genomic_DNA"/>
</dbReference>
<reference evidence="3 4" key="1">
    <citation type="journal article" date="2014" name="PLoS Genet.">
        <title>The Genome of Spironucleus salmonicida Highlights a Fish Pathogen Adapted to Fluctuating Environments.</title>
        <authorList>
            <person name="Xu F."/>
            <person name="Jerlstrom-Hultqvist J."/>
            <person name="Einarsson E."/>
            <person name="Astvaldsson A."/>
            <person name="Svard S.G."/>
            <person name="Andersson J.O."/>
        </authorList>
    </citation>
    <scope>NUCLEOTIDE SEQUENCE</scope>
    <source>
        <strain evidence="4">ATCC 50377</strain>
    </source>
</reference>
<reference evidence="4" key="2">
    <citation type="submission" date="2020-12" db="EMBL/GenBank/DDBJ databases">
        <title>New Spironucleus salmonicida genome in near-complete chromosomes.</title>
        <authorList>
            <person name="Xu F."/>
            <person name="Kurt Z."/>
            <person name="Jimenez-Gonzalez A."/>
            <person name="Astvaldsson A."/>
            <person name="Andersson J.O."/>
            <person name="Svard S.G."/>
        </authorList>
    </citation>
    <scope>NUCLEOTIDE SEQUENCE</scope>
    <source>
        <strain evidence="4">ATCC 50377</strain>
    </source>
</reference>
<accession>V6M1N3</accession>
<sequence length="220" mass="25014">MSDDYLAYLADIQQGINAVSAFKTQIERAKHSEQRNVLIESAEAQIEQTNADIQLAEIEATMIRQAEIRVEAKSTLKKAHGDLKILKSQIETIQRNVQEAEHQDEEETRQTTDLQKVQIASVLLEDGNLNMDTGLNNLDQVITINNQITDTLQLDLQKLDRISDEINGMQSDMMMARKQLRKLFKRVTNNKCYMALLLLVVLGIFILTIWDLSKTVSGKK</sequence>
<proteinExistence type="predicted"/>
<keyword evidence="2" id="KW-1133">Transmembrane helix</keyword>
<feature type="transmembrane region" description="Helical" evidence="2">
    <location>
        <begin position="192"/>
        <end position="210"/>
    </location>
</feature>
<keyword evidence="1" id="KW-0175">Coiled coil</keyword>
<dbReference type="AlphaFoldDB" id="V6M1N3"/>
<evidence type="ECO:0000313" key="3">
    <source>
        <dbReference type="EMBL" id="EST47114.1"/>
    </source>
</evidence>
<keyword evidence="2" id="KW-0812">Transmembrane</keyword>
<feature type="coiled-coil region" evidence="1">
    <location>
        <begin position="39"/>
        <end position="110"/>
    </location>
</feature>
<evidence type="ECO:0000256" key="2">
    <source>
        <dbReference type="SAM" id="Phobius"/>
    </source>
</evidence>
<dbReference type="Proteomes" id="UP000018208">
    <property type="component" value="Unassembled WGS sequence"/>
</dbReference>
<organism evidence="3">
    <name type="scientific">Spironucleus salmonicida</name>
    <dbReference type="NCBI Taxonomy" id="348837"/>
    <lineage>
        <taxon>Eukaryota</taxon>
        <taxon>Metamonada</taxon>
        <taxon>Diplomonadida</taxon>
        <taxon>Hexamitidae</taxon>
        <taxon>Hexamitinae</taxon>
        <taxon>Spironucleus</taxon>
    </lineage>
</organism>
<evidence type="ECO:0000256" key="1">
    <source>
        <dbReference type="SAM" id="Coils"/>
    </source>
</evidence>
<gene>
    <name evidence="3" type="ORF">SS50377_12822</name>
    <name evidence="4" type="ORF">SS50377_20777</name>
</gene>
<name>V6M1N3_9EUKA</name>